<feature type="compositionally biased region" description="Low complexity" evidence="3">
    <location>
        <begin position="566"/>
        <end position="575"/>
    </location>
</feature>
<evidence type="ECO:0000313" key="6">
    <source>
        <dbReference type="Proteomes" id="UP001244341"/>
    </source>
</evidence>
<sequence length="584" mass="62967">MEQQGEPMTLVLLLFAHNFGLRPYCGRILVLSCANFLQTTPSRTLCRFFVNSLDSRTYLCSAWFVTPKHLVTAGHCISYLKNGDTGSGIYDVNPANPGYVCCHFLPGRPGIDASSQPRCRKPWMWNVTKWVTTAGYFNSELEANDGAVIEVVPADPRPNMTVTAIPQRLMAYDPLKPIPRHRAYLDGYPGQAAFDSGCSSMNTTQRYFTEASLEPNLGTGILGLPAEYSLSGCVGQSGGRVSERLASIRCIAAMKCLQLLTALLWVLSLTQAAAAAADVNTGMCPRDPPFNQTTFSRTTCRLFIQNKFDGLEYMCTAWFITPRHVVTAGHCVSTGSPGWYHIDESNPGSMCCHFSEQRSTGRSTCTRSRTWRLLRWVTTKGYLEGEVEGNDGAVIEVEPVDANNTLAPLVQRLQPFYPGRVGGHTVYMDGYPGPTNFDVGCENLNITRRYATQSVVRPLWDDGGEFGLPVEYAVAGCVGQSGGRVLRGGSNGGAYGIQTYGNTTCEGGRGLTGVTQISTEEAECGVCVSCLLAAIQQAAGVNTSSPSPSPSPVSSPSPSPSPLPSPHSIVELPIESPEPPPSPL</sequence>
<evidence type="ECO:0000256" key="2">
    <source>
        <dbReference type="ARBA" id="ARBA00022729"/>
    </source>
</evidence>
<gene>
    <name evidence="5" type="ORF">OEZ85_002055</name>
</gene>
<protein>
    <recommendedName>
        <fullName evidence="4">Peptidase S1 domain-containing protein</fullName>
    </recommendedName>
</protein>
<accession>A0ABY8U421</accession>
<dbReference type="PROSITE" id="PS00134">
    <property type="entry name" value="TRYPSIN_HIS"/>
    <property type="match status" value="1"/>
</dbReference>
<dbReference type="InterPro" id="IPR001254">
    <property type="entry name" value="Trypsin_dom"/>
</dbReference>
<organism evidence="5 6">
    <name type="scientific">Tetradesmus obliquus</name>
    <name type="common">Green alga</name>
    <name type="synonym">Acutodesmus obliquus</name>
    <dbReference type="NCBI Taxonomy" id="3088"/>
    <lineage>
        <taxon>Eukaryota</taxon>
        <taxon>Viridiplantae</taxon>
        <taxon>Chlorophyta</taxon>
        <taxon>core chlorophytes</taxon>
        <taxon>Chlorophyceae</taxon>
        <taxon>CS clade</taxon>
        <taxon>Sphaeropleales</taxon>
        <taxon>Scenedesmaceae</taxon>
        <taxon>Tetradesmus</taxon>
    </lineage>
</organism>
<feature type="compositionally biased region" description="Pro residues" evidence="3">
    <location>
        <begin position="547"/>
        <end position="565"/>
    </location>
</feature>
<keyword evidence="2" id="KW-0732">Signal</keyword>
<feature type="domain" description="Peptidase S1" evidence="4">
    <location>
        <begin position="304"/>
        <end position="515"/>
    </location>
</feature>
<dbReference type="InterPro" id="IPR050966">
    <property type="entry name" value="Glutamyl_endopeptidase"/>
</dbReference>
<evidence type="ECO:0000313" key="5">
    <source>
        <dbReference type="EMBL" id="WIA15398.1"/>
    </source>
</evidence>
<dbReference type="Pfam" id="PF00089">
    <property type="entry name" value="Trypsin"/>
    <property type="match status" value="1"/>
</dbReference>
<dbReference type="PANTHER" id="PTHR15462">
    <property type="entry name" value="SERINE PROTEASE"/>
    <property type="match status" value="1"/>
</dbReference>
<dbReference type="PANTHER" id="PTHR15462:SF8">
    <property type="entry name" value="SERINE PROTEASE"/>
    <property type="match status" value="1"/>
</dbReference>
<reference evidence="5 6" key="1">
    <citation type="submission" date="2023-05" db="EMBL/GenBank/DDBJ databases">
        <title>A 100% complete, gapless, phased diploid assembly of the Scenedesmus obliquus UTEX 3031 genome.</title>
        <authorList>
            <person name="Biondi T.C."/>
            <person name="Hanschen E.R."/>
            <person name="Kwon T."/>
            <person name="Eng W."/>
            <person name="Kruse C.P.S."/>
            <person name="Koehler S.I."/>
            <person name="Kunde Y."/>
            <person name="Gleasner C.D."/>
            <person name="You Mak K.T."/>
            <person name="Polle J."/>
            <person name="Hovde B.T."/>
            <person name="Starkenburg S.R."/>
        </authorList>
    </citation>
    <scope>NUCLEOTIDE SEQUENCE [LARGE SCALE GENOMIC DNA]</scope>
    <source>
        <strain evidence="5 6">DOE0152z</strain>
    </source>
</reference>
<evidence type="ECO:0000259" key="4">
    <source>
        <dbReference type="Pfam" id="PF00089"/>
    </source>
</evidence>
<dbReference type="EMBL" id="CP126213">
    <property type="protein sequence ID" value="WIA15398.1"/>
    <property type="molecule type" value="Genomic_DNA"/>
</dbReference>
<dbReference type="Proteomes" id="UP001244341">
    <property type="component" value="Chromosome 6b"/>
</dbReference>
<dbReference type="Gene3D" id="2.40.10.10">
    <property type="entry name" value="Trypsin-like serine proteases"/>
    <property type="match status" value="4"/>
</dbReference>
<feature type="region of interest" description="Disordered" evidence="3">
    <location>
        <begin position="541"/>
        <end position="584"/>
    </location>
</feature>
<dbReference type="InterPro" id="IPR018114">
    <property type="entry name" value="TRYPSIN_HIS"/>
</dbReference>
<evidence type="ECO:0000256" key="3">
    <source>
        <dbReference type="SAM" id="MobiDB-lite"/>
    </source>
</evidence>
<dbReference type="InterPro" id="IPR009003">
    <property type="entry name" value="Peptidase_S1_PA"/>
</dbReference>
<name>A0ABY8U421_TETOB</name>
<keyword evidence="6" id="KW-1185">Reference proteome</keyword>
<dbReference type="InterPro" id="IPR043504">
    <property type="entry name" value="Peptidase_S1_PA_chymotrypsin"/>
</dbReference>
<proteinExistence type="inferred from homology"/>
<dbReference type="SUPFAM" id="SSF50494">
    <property type="entry name" value="Trypsin-like serine proteases"/>
    <property type="match status" value="2"/>
</dbReference>
<evidence type="ECO:0000256" key="1">
    <source>
        <dbReference type="ARBA" id="ARBA00007664"/>
    </source>
</evidence>
<comment type="similarity">
    <text evidence="1">Belongs to the peptidase S1 family.</text>
</comment>